<name>A0A397T7H6_9GLOM</name>
<gene>
    <name evidence="1" type="ORF">C1645_819564</name>
</gene>
<dbReference type="AlphaFoldDB" id="A0A397T7H6"/>
<protein>
    <submittedName>
        <fullName evidence="1">Uncharacterized protein</fullName>
    </submittedName>
</protein>
<evidence type="ECO:0000313" key="1">
    <source>
        <dbReference type="EMBL" id="RIA93259.1"/>
    </source>
</evidence>
<reference evidence="1 2" key="1">
    <citation type="submission" date="2018-06" db="EMBL/GenBank/DDBJ databases">
        <title>Comparative genomics reveals the genomic features of Rhizophagus irregularis, R. cerebriforme, R. diaphanum and Gigaspora rosea, and their symbiotic lifestyle signature.</title>
        <authorList>
            <person name="Morin E."/>
            <person name="San Clemente H."/>
            <person name="Chen E.C.H."/>
            <person name="De La Providencia I."/>
            <person name="Hainaut M."/>
            <person name="Kuo A."/>
            <person name="Kohler A."/>
            <person name="Murat C."/>
            <person name="Tang N."/>
            <person name="Roy S."/>
            <person name="Loubradou J."/>
            <person name="Henrissat B."/>
            <person name="Grigoriev I.V."/>
            <person name="Corradi N."/>
            <person name="Roux C."/>
            <person name="Martin F.M."/>
        </authorList>
    </citation>
    <scope>NUCLEOTIDE SEQUENCE [LARGE SCALE GENOMIC DNA]</scope>
    <source>
        <strain evidence="1 2">DAOM 227022</strain>
    </source>
</reference>
<proteinExistence type="predicted"/>
<accession>A0A397T7H6</accession>
<evidence type="ECO:0000313" key="2">
    <source>
        <dbReference type="Proteomes" id="UP000265703"/>
    </source>
</evidence>
<dbReference type="OrthoDB" id="2381954at2759"/>
<keyword evidence="2" id="KW-1185">Reference proteome</keyword>
<dbReference type="Proteomes" id="UP000265703">
    <property type="component" value="Unassembled WGS sequence"/>
</dbReference>
<comment type="caution">
    <text evidence="1">The sequence shown here is derived from an EMBL/GenBank/DDBJ whole genome shotgun (WGS) entry which is preliminary data.</text>
</comment>
<sequence>MTVKLLTDRVKRDKRRSEARKVNLCQVFNLIPEGETIEETAQHIIWDNLTENEVKAIFRALVEIVSNVIAGSSHLSKFRTAL</sequence>
<organism evidence="1 2">
    <name type="scientific">Glomus cerebriforme</name>
    <dbReference type="NCBI Taxonomy" id="658196"/>
    <lineage>
        <taxon>Eukaryota</taxon>
        <taxon>Fungi</taxon>
        <taxon>Fungi incertae sedis</taxon>
        <taxon>Mucoromycota</taxon>
        <taxon>Glomeromycotina</taxon>
        <taxon>Glomeromycetes</taxon>
        <taxon>Glomerales</taxon>
        <taxon>Glomeraceae</taxon>
        <taxon>Glomus</taxon>
    </lineage>
</organism>
<dbReference type="EMBL" id="QKYT01000107">
    <property type="protein sequence ID" value="RIA93259.1"/>
    <property type="molecule type" value="Genomic_DNA"/>
</dbReference>